<keyword evidence="8 14" id="KW-0732">Signal</keyword>
<comment type="subcellular location">
    <subcellularLocation>
        <location evidence="2">Cell membrane</location>
    </subcellularLocation>
</comment>
<name>A0ABT1D312_9PROT</name>
<dbReference type="Pfam" id="PF00034">
    <property type="entry name" value="Cytochrom_C"/>
    <property type="match status" value="2"/>
</dbReference>
<keyword evidence="6" id="KW-0679">Respiratory chain</keyword>
<feature type="domain" description="Cytochrome c" evidence="15">
    <location>
        <begin position="173"/>
        <end position="281"/>
    </location>
</feature>
<evidence type="ECO:0000256" key="12">
    <source>
        <dbReference type="ARBA" id="ARBA00023136"/>
    </source>
</evidence>
<evidence type="ECO:0000256" key="7">
    <source>
        <dbReference type="ARBA" id="ARBA00022723"/>
    </source>
</evidence>
<dbReference type="InterPro" id="IPR051459">
    <property type="entry name" value="Cytochrome_c-type_DH"/>
</dbReference>
<dbReference type="EMBL" id="JAFIRR010000030">
    <property type="protein sequence ID" value="MCO6415660.1"/>
    <property type="molecule type" value="Genomic_DNA"/>
</dbReference>
<dbReference type="InterPro" id="IPR008168">
    <property type="entry name" value="Cyt_C_IC"/>
</dbReference>
<reference evidence="16 17" key="1">
    <citation type="submission" date="2021-12" db="EMBL/GenBank/DDBJ databases">
        <title>Siccirubricoccus leaddurans sp. nov., a high concentration Zn2+ tolerance bacterium.</title>
        <authorList>
            <person name="Cao Y."/>
        </authorList>
    </citation>
    <scope>NUCLEOTIDE SEQUENCE [LARGE SCALE GENOMIC DNA]</scope>
    <source>
        <strain evidence="16 17">KC 17139</strain>
    </source>
</reference>
<feature type="domain" description="Cytochrome c" evidence="15">
    <location>
        <begin position="296"/>
        <end position="386"/>
    </location>
</feature>
<comment type="caution">
    <text evidence="16">The sequence shown here is derived from an EMBL/GenBank/DDBJ whole genome shotgun (WGS) entry which is preliminary data.</text>
</comment>
<keyword evidence="4" id="KW-1003">Cell membrane</keyword>
<dbReference type="SUPFAM" id="SSF46626">
    <property type="entry name" value="Cytochrome c"/>
    <property type="match status" value="3"/>
</dbReference>
<comment type="cofactor">
    <cofactor evidence="1">
        <name>heme c</name>
        <dbReference type="ChEBI" id="CHEBI:61717"/>
    </cofactor>
</comment>
<proteinExistence type="predicted"/>
<keyword evidence="10" id="KW-0249">Electron transport</keyword>
<keyword evidence="17" id="KW-1185">Reference proteome</keyword>
<evidence type="ECO:0000256" key="8">
    <source>
        <dbReference type="ARBA" id="ARBA00022729"/>
    </source>
</evidence>
<dbReference type="Proteomes" id="UP001523392">
    <property type="component" value="Unassembled WGS sequence"/>
</dbReference>
<keyword evidence="11 13" id="KW-0408">Iron</keyword>
<keyword evidence="12" id="KW-0472">Membrane</keyword>
<keyword evidence="5 13" id="KW-0349">Heme</keyword>
<dbReference type="PANTHER" id="PTHR35008:SF8">
    <property type="entry name" value="ALCOHOL DEHYDROGENASE CYTOCHROME C SUBUNIT"/>
    <property type="match status" value="1"/>
</dbReference>
<organism evidence="16 17">
    <name type="scientific">Siccirubricoccus soli</name>
    <dbReference type="NCBI Taxonomy" id="2899147"/>
    <lineage>
        <taxon>Bacteria</taxon>
        <taxon>Pseudomonadati</taxon>
        <taxon>Pseudomonadota</taxon>
        <taxon>Alphaproteobacteria</taxon>
        <taxon>Acetobacterales</taxon>
        <taxon>Roseomonadaceae</taxon>
        <taxon>Siccirubricoccus</taxon>
    </lineage>
</organism>
<evidence type="ECO:0000256" key="1">
    <source>
        <dbReference type="ARBA" id="ARBA00001926"/>
    </source>
</evidence>
<dbReference type="PANTHER" id="PTHR35008">
    <property type="entry name" value="BLL4482 PROTEIN-RELATED"/>
    <property type="match status" value="1"/>
</dbReference>
<dbReference type="RefSeq" id="WP_252952258.1">
    <property type="nucleotide sequence ID" value="NZ_JAFIRR010000030.1"/>
</dbReference>
<evidence type="ECO:0000313" key="16">
    <source>
        <dbReference type="EMBL" id="MCO6415660.1"/>
    </source>
</evidence>
<evidence type="ECO:0000256" key="2">
    <source>
        <dbReference type="ARBA" id="ARBA00004236"/>
    </source>
</evidence>
<evidence type="ECO:0000256" key="11">
    <source>
        <dbReference type="ARBA" id="ARBA00023004"/>
    </source>
</evidence>
<feature type="chain" id="PRO_5045800207" evidence="14">
    <location>
        <begin position="20"/>
        <end position="409"/>
    </location>
</feature>
<dbReference type="PROSITE" id="PS51007">
    <property type="entry name" value="CYTC"/>
    <property type="match status" value="3"/>
</dbReference>
<dbReference type="InterPro" id="IPR036909">
    <property type="entry name" value="Cyt_c-like_dom_sf"/>
</dbReference>
<evidence type="ECO:0000256" key="5">
    <source>
        <dbReference type="ARBA" id="ARBA00022617"/>
    </source>
</evidence>
<evidence type="ECO:0000259" key="15">
    <source>
        <dbReference type="PROSITE" id="PS51007"/>
    </source>
</evidence>
<evidence type="ECO:0000256" key="6">
    <source>
        <dbReference type="ARBA" id="ARBA00022660"/>
    </source>
</evidence>
<evidence type="ECO:0000313" key="17">
    <source>
        <dbReference type="Proteomes" id="UP001523392"/>
    </source>
</evidence>
<evidence type="ECO:0000256" key="4">
    <source>
        <dbReference type="ARBA" id="ARBA00022475"/>
    </source>
</evidence>
<evidence type="ECO:0000256" key="13">
    <source>
        <dbReference type="PROSITE-ProRule" id="PRU00433"/>
    </source>
</evidence>
<keyword evidence="7 13" id="KW-0479">Metal-binding</keyword>
<protein>
    <submittedName>
        <fullName evidence="16">Cytochrome c</fullName>
    </submittedName>
</protein>
<keyword evidence="9" id="KW-0677">Repeat</keyword>
<gene>
    <name evidence="16" type="ORF">JYK14_05640</name>
</gene>
<dbReference type="InterPro" id="IPR009056">
    <property type="entry name" value="Cyt_c-like_dom"/>
</dbReference>
<dbReference type="PRINTS" id="PR00605">
    <property type="entry name" value="CYTCHROMECIC"/>
</dbReference>
<evidence type="ECO:0000256" key="3">
    <source>
        <dbReference type="ARBA" id="ARBA00022448"/>
    </source>
</evidence>
<dbReference type="InterPro" id="IPR014353">
    <property type="entry name" value="Membr-bd_ADH_cyt_c"/>
</dbReference>
<evidence type="ECO:0000256" key="9">
    <source>
        <dbReference type="ARBA" id="ARBA00022737"/>
    </source>
</evidence>
<feature type="domain" description="Cytochrome c" evidence="15">
    <location>
        <begin position="25"/>
        <end position="131"/>
    </location>
</feature>
<evidence type="ECO:0000256" key="10">
    <source>
        <dbReference type="ARBA" id="ARBA00022982"/>
    </source>
</evidence>
<evidence type="ECO:0000256" key="14">
    <source>
        <dbReference type="SAM" id="SignalP"/>
    </source>
</evidence>
<keyword evidence="3" id="KW-0813">Transport</keyword>
<dbReference type="Gene3D" id="1.10.760.10">
    <property type="entry name" value="Cytochrome c-like domain"/>
    <property type="match status" value="2"/>
</dbReference>
<sequence length="409" mass="44132">MRALLLLAALLLSAPAARADNQDWTQVARGRYLAVVGDCVACHKATEGVAASDYAGGRPIETPFGMINAANITPDVETGIGRWTPDDFAQAMREGRRPDGAHLYPAFPYPWYTRMSRQDMDAIFAFLRTIPPVRHAVNRNTLPFPFRIRAAMIGWNMLFFTPGELRPDPAKSEEWNRGAYLVEGPGHCGVCHTPMNALGGSRSSEAFAGQSLQGWIAPNIGGNEALGVGAWGVDDVVQYLRTGATAWTRASGPMAEVVEYSTSGMTEADLRAIAVYLKDRPPRGPAPPAPLAADAPRMRAGEALYIDNCAACHRRDGAGVAGMIPSLKDNQITVQPGVETLARVVLTGVRSAATDLEPTAPGMPSFGWRLDDQQVADLLSYVRNAWGNAAPEVDVSLVRQQRERLTRGP</sequence>
<accession>A0ABT1D312</accession>
<feature type="signal peptide" evidence="14">
    <location>
        <begin position="1"/>
        <end position="19"/>
    </location>
</feature>
<dbReference type="PIRSF" id="PIRSF000018">
    <property type="entry name" value="Mb_ADH_cyt_c"/>
    <property type="match status" value="1"/>
</dbReference>